<feature type="transmembrane region" description="Helical" evidence="3">
    <location>
        <begin position="29"/>
        <end position="50"/>
    </location>
</feature>
<dbReference type="InterPro" id="IPR051601">
    <property type="entry name" value="Serine_prot/Carboxylest_S33"/>
</dbReference>
<name>A0A8K0X8E8_9PEZI</name>
<sequence length="604" mass="65776">MECKASLFKAGNVPTPRPGKWKTTTNRGLVALVLAVLGAWALVLGVDRLLGLGSERPQRPILSSSTATWSWLNIKPSRTLEWHSCFEDGGFDCARLNVPMDWQHPTDDKRVVLAITRLRATTDVDYRGPLIMNPGGPGGSGVFALRDRGEYLQSIVGGNYDIISFDPRGVGASTPRHQCFPSPKDEETWELQEPGLIGAHSGVIPELYARSIAYSQLCEASMAATGLLEHAGSVAVARDMLEIVTLASPDGLLRYWGFSWGTVLGGIFAAMHPDKVDRLVSDGNVDYREWFRAEHRNFPRDTEKVMDAFYTSCHAAGPEACEMHADTPEAIRARLDALFESLQERPVVVPPVAMGNAGLTMPEIVTHSKLRVLQYSALYRPAEQFASLARIAAALERGDGLPFYEHYNPPADDDEKSAPSTPLCGAPELTPFDPLPNLVEGNKDAFSAIRCSDYTPSTLGDVSIDDVRRQADEILRLSPSTGALNSMHALVCVGRQTRAKWTYEGPLGGKTRHPILYLANSADNITPLVSARNNSAGFPGSVVLVQKGYGHTSLAAPSDCARDHVRAYFQNGTLPDEGAECDGEWAPFAKGLAKRAQPVSPWWL</sequence>
<evidence type="ECO:0000256" key="3">
    <source>
        <dbReference type="SAM" id="Phobius"/>
    </source>
</evidence>
<dbReference type="PANTHER" id="PTHR43248:SF25">
    <property type="entry name" value="AB HYDROLASE-1 DOMAIN-CONTAINING PROTEIN-RELATED"/>
    <property type="match status" value="1"/>
</dbReference>
<protein>
    <submittedName>
        <fullName evidence="6">TAP-like protein-domain-containing protein</fullName>
    </submittedName>
</protein>
<dbReference type="SUPFAM" id="SSF53474">
    <property type="entry name" value="alpha/beta-Hydrolases"/>
    <property type="match status" value="1"/>
</dbReference>
<evidence type="ECO:0000313" key="7">
    <source>
        <dbReference type="Proteomes" id="UP000813385"/>
    </source>
</evidence>
<dbReference type="PANTHER" id="PTHR43248">
    <property type="entry name" value="2-SUCCINYL-6-HYDROXY-2,4-CYCLOHEXADIENE-1-CARBOXYLATE SYNTHASE"/>
    <property type="match status" value="1"/>
</dbReference>
<proteinExistence type="inferred from homology"/>
<evidence type="ECO:0000313" key="6">
    <source>
        <dbReference type="EMBL" id="KAH7374478.1"/>
    </source>
</evidence>
<dbReference type="OrthoDB" id="425534at2759"/>
<dbReference type="Proteomes" id="UP000813385">
    <property type="component" value="Unassembled WGS sequence"/>
</dbReference>
<dbReference type="InterPro" id="IPR000073">
    <property type="entry name" value="AB_hydrolase_1"/>
</dbReference>
<comment type="similarity">
    <text evidence="1">Belongs to the peptidase S33 family.</text>
</comment>
<keyword evidence="3" id="KW-0812">Transmembrane</keyword>
<keyword evidence="3" id="KW-1133">Transmembrane helix</keyword>
<dbReference type="AlphaFoldDB" id="A0A8K0X8E8"/>
<reference evidence="6" key="1">
    <citation type="journal article" date="2021" name="Nat. Commun.">
        <title>Genetic determinants of endophytism in the Arabidopsis root mycobiome.</title>
        <authorList>
            <person name="Mesny F."/>
            <person name="Miyauchi S."/>
            <person name="Thiergart T."/>
            <person name="Pickel B."/>
            <person name="Atanasova L."/>
            <person name="Karlsson M."/>
            <person name="Huettel B."/>
            <person name="Barry K.W."/>
            <person name="Haridas S."/>
            <person name="Chen C."/>
            <person name="Bauer D."/>
            <person name="Andreopoulos W."/>
            <person name="Pangilinan J."/>
            <person name="LaButti K."/>
            <person name="Riley R."/>
            <person name="Lipzen A."/>
            <person name="Clum A."/>
            <person name="Drula E."/>
            <person name="Henrissat B."/>
            <person name="Kohler A."/>
            <person name="Grigoriev I.V."/>
            <person name="Martin F.M."/>
            <person name="Hacquard S."/>
        </authorList>
    </citation>
    <scope>NUCLEOTIDE SEQUENCE</scope>
    <source>
        <strain evidence="6">MPI-CAGE-AT-0016</strain>
    </source>
</reference>
<dbReference type="InterPro" id="IPR013595">
    <property type="entry name" value="Pept_S33_TAP-like_C"/>
</dbReference>
<evidence type="ECO:0000259" key="4">
    <source>
        <dbReference type="Pfam" id="PF00561"/>
    </source>
</evidence>
<accession>A0A8K0X8E8</accession>
<dbReference type="Gene3D" id="3.40.50.1820">
    <property type="entry name" value="alpha/beta hydrolase"/>
    <property type="match status" value="1"/>
</dbReference>
<dbReference type="EMBL" id="JAGPXD010000001">
    <property type="protein sequence ID" value="KAH7374478.1"/>
    <property type="molecule type" value="Genomic_DNA"/>
</dbReference>
<dbReference type="GO" id="GO:0016787">
    <property type="term" value="F:hydrolase activity"/>
    <property type="evidence" value="ECO:0007669"/>
    <property type="project" value="UniProtKB-KW"/>
</dbReference>
<keyword evidence="3" id="KW-0472">Membrane</keyword>
<dbReference type="InterPro" id="IPR029058">
    <property type="entry name" value="AB_hydrolase_fold"/>
</dbReference>
<evidence type="ECO:0000256" key="2">
    <source>
        <dbReference type="ARBA" id="ARBA00022801"/>
    </source>
</evidence>
<feature type="domain" description="Peptidase S33 tripeptidyl aminopeptidase-like C-terminal" evidence="5">
    <location>
        <begin position="488"/>
        <end position="581"/>
    </location>
</feature>
<evidence type="ECO:0000256" key="1">
    <source>
        <dbReference type="ARBA" id="ARBA00010088"/>
    </source>
</evidence>
<gene>
    <name evidence="6" type="ORF">B0T11DRAFT_847</name>
</gene>
<feature type="domain" description="AB hydrolase-1" evidence="4">
    <location>
        <begin position="129"/>
        <end position="309"/>
    </location>
</feature>
<dbReference type="Pfam" id="PF08386">
    <property type="entry name" value="Abhydrolase_4"/>
    <property type="match status" value="1"/>
</dbReference>
<keyword evidence="7" id="KW-1185">Reference proteome</keyword>
<evidence type="ECO:0000259" key="5">
    <source>
        <dbReference type="Pfam" id="PF08386"/>
    </source>
</evidence>
<comment type="caution">
    <text evidence="6">The sequence shown here is derived from an EMBL/GenBank/DDBJ whole genome shotgun (WGS) entry which is preliminary data.</text>
</comment>
<dbReference type="Pfam" id="PF00561">
    <property type="entry name" value="Abhydrolase_1"/>
    <property type="match status" value="1"/>
</dbReference>
<organism evidence="6 7">
    <name type="scientific">Plectosphaerella cucumerina</name>
    <dbReference type="NCBI Taxonomy" id="40658"/>
    <lineage>
        <taxon>Eukaryota</taxon>
        <taxon>Fungi</taxon>
        <taxon>Dikarya</taxon>
        <taxon>Ascomycota</taxon>
        <taxon>Pezizomycotina</taxon>
        <taxon>Sordariomycetes</taxon>
        <taxon>Hypocreomycetidae</taxon>
        <taxon>Glomerellales</taxon>
        <taxon>Plectosphaerellaceae</taxon>
        <taxon>Plectosphaerella</taxon>
    </lineage>
</organism>
<keyword evidence="2" id="KW-0378">Hydrolase</keyword>